<organism evidence="7 8">
    <name type="scientific">Corynebacterium freneyi DNF00450</name>
    <dbReference type="NCBI Taxonomy" id="1287475"/>
    <lineage>
        <taxon>Bacteria</taxon>
        <taxon>Bacillati</taxon>
        <taxon>Actinomycetota</taxon>
        <taxon>Actinomycetes</taxon>
        <taxon>Mycobacteriales</taxon>
        <taxon>Corynebacteriaceae</taxon>
        <taxon>Corynebacterium</taxon>
    </lineage>
</organism>
<evidence type="ECO:0000256" key="2">
    <source>
        <dbReference type="ARBA" id="ARBA00022603"/>
    </source>
</evidence>
<dbReference type="Pfam" id="PF13241">
    <property type="entry name" value="NAD_binding_7"/>
    <property type="match status" value="1"/>
</dbReference>
<feature type="domain" description="Tetrapyrrole methylase" evidence="6">
    <location>
        <begin position="122"/>
        <end position="334"/>
    </location>
</feature>
<dbReference type="PANTHER" id="PTHR45790:SF3">
    <property type="entry name" value="S-ADENOSYL-L-METHIONINE-DEPENDENT UROPORPHYRINOGEN III METHYLTRANSFERASE, CHLOROPLASTIC"/>
    <property type="match status" value="1"/>
</dbReference>
<dbReference type="RefSeq" id="WP_035120864.1">
    <property type="nucleotide sequence ID" value="NZ_JRNE01000037.1"/>
</dbReference>
<reference evidence="7 8" key="1">
    <citation type="submission" date="2014-07" db="EMBL/GenBank/DDBJ databases">
        <authorList>
            <person name="McCorrison J."/>
            <person name="Sanka R."/>
            <person name="Torralba M."/>
            <person name="Gillis M."/>
            <person name="Haft D.H."/>
            <person name="Methe B."/>
            <person name="Sutton G."/>
            <person name="Nelson K.E."/>
        </authorList>
    </citation>
    <scope>NUCLEOTIDE SEQUENCE [LARGE SCALE GENOMIC DNA]</scope>
    <source>
        <strain evidence="7 8">DNF00450</strain>
    </source>
</reference>
<evidence type="ECO:0000313" key="7">
    <source>
        <dbReference type="EMBL" id="KGF17625.1"/>
    </source>
</evidence>
<dbReference type="PANTHER" id="PTHR45790">
    <property type="entry name" value="SIROHEME SYNTHASE-RELATED"/>
    <property type="match status" value="1"/>
</dbReference>
<dbReference type="InterPro" id="IPR035996">
    <property type="entry name" value="4pyrrol_Methylase_sf"/>
</dbReference>
<comment type="caution">
    <text evidence="7">The sequence shown here is derived from an EMBL/GenBank/DDBJ whole genome shotgun (WGS) entry which is preliminary data.</text>
</comment>
<dbReference type="InterPro" id="IPR000878">
    <property type="entry name" value="4pyrrol_Mease"/>
</dbReference>
<dbReference type="InterPro" id="IPR014776">
    <property type="entry name" value="4pyrrole_Mease_sub2"/>
</dbReference>
<dbReference type="Gene3D" id="3.30.950.10">
    <property type="entry name" value="Methyltransferase, Cobalt-precorrin-4 Transmethylase, Domain 2"/>
    <property type="match status" value="1"/>
</dbReference>
<dbReference type="InterPro" id="IPR014777">
    <property type="entry name" value="4pyrrole_Mease_sub1"/>
</dbReference>
<dbReference type="GO" id="GO:0019354">
    <property type="term" value="P:siroheme biosynthetic process"/>
    <property type="evidence" value="ECO:0007669"/>
    <property type="project" value="InterPro"/>
</dbReference>
<dbReference type="InterPro" id="IPR050161">
    <property type="entry name" value="Siro_Cobalamin_biosynth"/>
</dbReference>
<dbReference type="FunFam" id="3.30.950.10:FF:000001">
    <property type="entry name" value="Siroheme synthase"/>
    <property type="match status" value="1"/>
</dbReference>
<evidence type="ECO:0000256" key="5">
    <source>
        <dbReference type="ARBA" id="ARBA00023244"/>
    </source>
</evidence>
<keyword evidence="2 7" id="KW-0489">Methyltransferase</keyword>
<keyword evidence="4" id="KW-0949">S-adenosyl-L-methionine</keyword>
<dbReference type="GO" id="GO:0004851">
    <property type="term" value="F:uroporphyrin-III C-methyltransferase activity"/>
    <property type="evidence" value="ECO:0007669"/>
    <property type="project" value="UniProtKB-EC"/>
</dbReference>
<dbReference type="NCBIfam" id="TIGR01469">
    <property type="entry name" value="cobA_cysG_Cterm"/>
    <property type="match status" value="1"/>
</dbReference>
<dbReference type="InterPro" id="IPR006366">
    <property type="entry name" value="CobA/CysG_C"/>
</dbReference>
<dbReference type="FunFam" id="3.40.1010.10:FF:000003">
    <property type="entry name" value="Putative Uroporphyrinogen-III C-methyltransferase"/>
    <property type="match status" value="1"/>
</dbReference>
<dbReference type="GO" id="GO:0032259">
    <property type="term" value="P:methylation"/>
    <property type="evidence" value="ECO:0007669"/>
    <property type="project" value="UniProtKB-KW"/>
</dbReference>
<dbReference type="EMBL" id="JRNE01000037">
    <property type="protein sequence ID" value="KGF17625.1"/>
    <property type="molecule type" value="Genomic_DNA"/>
</dbReference>
<keyword evidence="3 7" id="KW-0808">Transferase</keyword>
<evidence type="ECO:0000259" key="6">
    <source>
        <dbReference type="Pfam" id="PF00590"/>
    </source>
</evidence>
<keyword evidence="5" id="KW-0627">Porphyrin biosynthesis</keyword>
<dbReference type="Gene3D" id="3.40.1010.10">
    <property type="entry name" value="Cobalt-precorrin-4 Transmethylase, Domain 1"/>
    <property type="match status" value="1"/>
</dbReference>
<evidence type="ECO:0000313" key="8">
    <source>
        <dbReference type="Proteomes" id="UP000029548"/>
    </source>
</evidence>
<dbReference type="CDD" id="cd11642">
    <property type="entry name" value="SUMT"/>
    <property type="match status" value="1"/>
</dbReference>
<gene>
    <name evidence="7" type="ORF">HMPREF1650_03485</name>
</gene>
<protein>
    <recommendedName>
        <fullName evidence="1">uroporphyrinogen-III C-methyltransferase</fullName>
        <ecNumber evidence="1">2.1.1.107</ecNumber>
    </recommendedName>
</protein>
<proteinExistence type="predicted"/>
<name>A0A095Y585_9CORY</name>
<evidence type="ECO:0000256" key="3">
    <source>
        <dbReference type="ARBA" id="ARBA00022679"/>
    </source>
</evidence>
<dbReference type="EC" id="2.1.1.107" evidence="1"/>
<sequence length="359" mass="37496">MTLMLKGSRVLVVGASTTAERVIPGLVGGGAEVIVCEGGEISPAIEGWAERGRIQLWRTPFAPAMLWGKRMVVVTDPDLLREVMVQSNLHGVLVDDATDGAAQHAQAFKGRRASRAGHLAGTVALVGGGPGDPGLITVEGRRLLRLADVVLADHLGPLSLLGELDVDVEIIDAAKLPYGRAMAQERINELLVDRARQGLFVVRLKGGDPYLFGRGFEELSALREAGIPVTEVPGISSAISVPAAAGIPVTQRGVNHDFTIVSGHVPPGHPTSLVNWEALGQLKGTLAVIMGVKNGPKIAEALIAAGRAADTPAAIIQEGTTENQRVLHCDLGTLGETLVGREVKPPAVIIIGDVVALGR</sequence>
<dbReference type="SUPFAM" id="SSF53790">
    <property type="entry name" value="Tetrapyrrole methylase"/>
    <property type="match status" value="1"/>
</dbReference>
<dbReference type="AlphaFoldDB" id="A0A095Y585"/>
<accession>A0A095Y585</accession>
<dbReference type="Pfam" id="PF00590">
    <property type="entry name" value="TP_methylase"/>
    <property type="match status" value="1"/>
</dbReference>
<dbReference type="NCBIfam" id="NF004790">
    <property type="entry name" value="PRK06136.1"/>
    <property type="match status" value="1"/>
</dbReference>
<evidence type="ECO:0000256" key="1">
    <source>
        <dbReference type="ARBA" id="ARBA00012162"/>
    </source>
</evidence>
<dbReference type="Gene3D" id="3.40.50.720">
    <property type="entry name" value="NAD(P)-binding Rossmann-like Domain"/>
    <property type="match status" value="1"/>
</dbReference>
<dbReference type="eggNOG" id="COG0007">
    <property type="taxonomic scope" value="Bacteria"/>
</dbReference>
<dbReference type="Proteomes" id="UP000029548">
    <property type="component" value="Unassembled WGS sequence"/>
</dbReference>
<evidence type="ECO:0000256" key="4">
    <source>
        <dbReference type="ARBA" id="ARBA00022691"/>
    </source>
</evidence>